<gene>
    <name evidence="9" type="ORF">SAMN05444364_11631</name>
</gene>
<accession>A0AAX2F4G9</accession>
<keyword evidence="3" id="KW-0732">Signal</keyword>
<dbReference type="PANTHER" id="PTHR43811:SF19">
    <property type="entry name" value="39 KDA FK506-BINDING NUCLEAR PROTEIN"/>
    <property type="match status" value="1"/>
</dbReference>
<dbReference type="EC" id="5.2.1.8" evidence="7"/>
<organism evidence="9 10">
    <name type="scientific">Prevotella scopos JCM 17725</name>
    <dbReference type="NCBI Taxonomy" id="1236518"/>
    <lineage>
        <taxon>Bacteria</taxon>
        <taxon>Pseudomonadati</taxon>
        <taxon>Bacteroidota</taxon>
        <taxon>Bacteroidia</taxon>
        <taxon>Bacteroidales</taxon>
        <taxon>Prevotellaceae</taxon>
        <taxon>Prevotella</taxon>
    </lineage>
</organism>
<evidence type="ECO:0000256" key="6">
    <source>
        <dbReference type="PROSITE-ProRule" id="PRU00277"/>
    </source>
</evidence>
<feature type="domain" description="PPIase FKBP-type" evidence="8">
    <location>
        <begin position="115"/>
        <end position="201"/>
    </location>
</feature>
<dbReference type="GO" id="GO:0006457">
    <property type="term" value="P:protein folding"/>
    <property type="evidence" value="ECO:0007669"/>
    <property type="project" value="InterPro"/>
</dbReference>
<comment type="catalytic activity">
    <reaction evidence="1 6 7">
        <text>[protein]-peptidylproline (omega=180) = [protein]-peptidylproline (omega=0)</text>
        <dbReference type="Rhea" id="RHEA:16237"/>
        <dbReference type="Rhea" id="RHEA-COMP:10747"/>
        <dbReference type="Rhea" id="RHEA-COMP:10748"/>
        <dbReference type="ChEBI" id="CHEBI:83833"/>
        <dbReference type="ChEBI" id="CHEBI:83834"/>
        <dbReference type="EC" id="5.2.1.8"/>
    </reaction>
</comment>
<dbReference type="FunFam" id="3.10.50.40:FF:000045">
    <property type="entry name" value="Peptidyl-prolyl cis-trans isomerase"/>
    <property type="match status" value="1"/>
</dbReference>
<evidence type="ECO:0000259" key="8">
    <source>
        <dbReference type="PROSITE" id="PS50059"/>
    </source>
</evidence>
<name>A0AAX2F4G9_9BACT</name>
<proteinExistence type="inferred from homology"/>
<dbReference type="InterPro" id="IPR000774">
    <property type="entry name" value="PPIase_FKBP_N"/>
</dbReference>
<dbReference type="Pfam" id="PF00254">
    <property type="entry name" value="FKBP_C"/>
    <property type="match status" value="1"/>
</dbReference>
<evidence type="ECO:0000313" key="10">
    <source>
        <dbReference type="Proteomes" id="UP000184105"/>
    </source>
</evidence>
<comment type="caution">
    <text evidence="9">The sequence shown here is derived from an EMBL/GenBank/DDBJ whole genome shotgun (WGS) entry which is preliminary data.</text>
</comment>
<dbReference type="Pfam" id="PF01346">
    <property type="entry name" value="FKBP_N"/>
    <property type="match status" value="1"/>
</dbReference>
<keyword evidence="5 6" id="KW-0413">Isomerase</keyword>
<dbReference type="PROSITE" id="PS50059">
    <property type="entry name" value="FKBP_PPIASE"/>
    <property type="match status" value="1"/>
</dbReference>
<evidence type="ECO:0000256" key="2">
    <source>
        <dbReference type="ARBA" id="ARBA00006577"/>
    </source>
</evidence>
<dbReference type="AlphaFoldDB" id="A0AAX2F4G9"/>
<comment type="similarity">
    <text evidence="2 7">Belongs to the FKBP-type PPIase family.</text>
</comment>
<dbReference type="EMBL" id="FQWA01000016">
    <property type="protein sequence ID" value="SHF89989.1"/>
    <property type="molecule type" value="Genomic_DNA"/>
</dbReference>
<evidence type="ECO:0000256" key="5">
    <source>
        <dbReference type="ARBA" id="ARBA00023235"/>
    </source>
</evidence>
<keyword evidence="4 6" id="KW-0697">Rotamase</keyword>
<dbReference type="InterPro" id="IPR036944">
    <property type="entry name" value="PPIase_FKBP_N_sf"/>
</dbReference>
<sequence length="201" mass="21613">MDKLSYALGIGIGSQLAGMGAKELNIDDFAQAIKDVISGSELKVDNAEAQTLVQNFFQEQEAKQQAAAAEAGKAAKEAGETFLAENGKKEGVVTLPSGLQYQVLKEGNGKKPSATDQVVCHYEGTLIDGTIFDSSYKRNEPATFGLNQVIPGWTEGVQLMQEGAKYRFFIPYKLAYGERGAGAQIPPFAALVFDVELIEVK</sequence>
<evidence type="ECO:0000313" key="9">
    <source>
        <dbReference type="EMBL" id="SHF89989.1"/>
    </source>
</evidence>
<reference evidence="9 10" key="1">
    <citation type="submission" date="2016-11" db="EMBL/GenBank/DDBJ databases">
        <authorList>
            <person name="Varghese N."/>
            <person name="Submissions S."/>
        </authorList>
    </citation>
    <scope>NUCLEOTIDE SEQUENCE [LARGE SCALE GENOMIC DNA]</scope>
    <source>
        <strain evidence="9 10">DSM 22613</strain>
    </source>
</reference>
<dbReference type="InterPro" id="IPR001179">
    <property type="entry name" value="PPIase_FKBP_dom"/>
</dbReference>
<dbReference type="InterPro" id="IPR046357">
    <property type="entry name" value="PPIase_dom_sf"/>
</dbReference>
<dbReference type="RefSeq" id="WP_025838926.1">
    <property type="nucleotide sequence ID" value="NZ_BAKP01000028.1"/>
</dbReference>
<keyword evidence="10" id="KW-1185">Reference proteome</keyword>
<evidence type="ECO:0000256" key="7">
    <source>
        <dbReference type="RuleBase" id="RU003915"/>
    </source>
</evidence>
<evidence type="ECO:0000256" key="4">
    <source>
        <dbReference type="ARBA" id="ARBA00023110"/>
    </source>
</evidence>
<dbReference type="SUPFAM" id="SSF54534">
    <property type="entry name" value="FKBP-like"/>
    <property type="match status" value="1"/>
</dbReference>
<evidence type="ECO:0000256" key="1">
    <source>
        <dbReference type="ARBA" id="ARBA00000971"/>
    </source>
</evidence>
<evidence type="ECO:0000256" key="3">
    <source>
        <dbReference type="ARBA" id="ARBA00022729"/>
    </source>
</evidence>
<dbReference type="Gene3D" id="1.10.287.460">
    <property type="entry name" value="Peptidyl-prolyl cis-trans isomerase, FKBP-type, N-terminal domain"/>
    <property type="match status" value="1"/>
</dbReference>
<dbReference type="Gene3D" id="3.10.50.40">
    <property type="match status" value="1"/>
</dbReference>
<protein>
    <recommendedName>
        <fullName evidence="7">Peptidyl-prolyl cis-trans isomerase</fullName>
        <ecNumber evidence="7">5.2.1.8</ecNumber>
    </recommendedName>
</protein>
<dbReference type="Proteomes" id="UP000184105">
    <property type="component" value="Unassembled WGS sequence"/>
</dbReference>
<dbReference type="PANTHER" id="PTHR43811">
    <property type="entry name" value="FKBP-TYPE PEPTIDYL-PROLYL CIS-TRANS ISOMERASE FKPA"/>
    <property type="match status" value="1"/>
</dbReference>
<dbReference type="GO" id="GO:0003755">
    <property type="term" value="F:peptidyl-prolyl cis-trans isomerase activity"/>
    <property type="evidence" value="ECO:0007669"/>
    <property type="project" value="UniProtKB-UniRule"/>
</dbReference>